<accession>A0A2I4BMT0</accession>
<dbReference type="PANTHER" id="PTHR14449">
    <property type="entry name" value="FANCONI ANEMIA GROUP F PROTEIN FANCF"/>
    <property type="match status" value="1"/>
</dbReference>
<dbReference type="Proteomes" id="UP000192220">
    <property type="component" value="Unplaced"/>
</dbReference>
<protein>
    <submittedName>
        <fullName evidence="2">Fanconi anemia group F protein</fullName>
    </submittedName>
</protein>
<dbReference type="InterPro" id="IPR035428">
    <property type="entry name" value="FANCF"/>
</dbReference>
<reference evidence="2" key="1">
    <citation type="submission" date="2025-08" db="UniProtKB">
        <authorList>
            <consortium name="RefSeq"/>
        </authorList>
    </citation>
    <scope>IDENTIFICATION</scope>
    <source>
        <strain evidence="2">Quisiro</strain>
        <tissue evidence="2">Liver</tissue>
    </source>
</reference>
<dbReference type="KEGG" id="alim:106521135"/>
<evidence type="ECO:0000313" key="1">
    <source>
        <dbReference type="Proteomes" id="UP000192220"/>
    </source>
</evidence>
<dbReference type="Pfam" id="PF11107">
    <property type="entry name" value="FANCF"/>
    <property type="match status" value="1"/>
</dbReference>
<dbReference type="Gene3D" id="1.25.40.490">
    <property type="match status" value="1"/>
</dbReference>
<dbReference type="STRING" id="52670.A0A2I4BMT0"/>
<evidence type="ECO:0000313" key="2">
    <source>
        <dbReference type="RefSeq" id="XP_013869018.1"/>
    </source>
</evidence>
<dbReference type="InterPro" id="IPR038505">
    <property type="entry name" value="FANCF_C_sf"/>
</dbReference>
<dbReference type="GO" id="GO:0036297">
    <property type="term" value="P:interstrand cross-link repair"/>
    <property type="evidence" value="ECO:0007669"/>
    <property type="project" value="InterPro"/>
</dbReference>
<organism evidence="1 2">
    <name type="scientific">Austrofundulus limnaeus</name>
    <name type="common">Annual killifish</name>
    <dbReference type="NCBI Taxonomy" id="52670"/>
    <lineage>
        <taxon>Eukaryota</taxon>
        <taxon>Metazoa</taxon>
        <taxon>Chordata</taxon>
        <taxon>Craniata</taxon>
        <taxon>Vertebrata</taxon>
        <taxon>Euteleostomi</taxon>
        <taxon>Actinopterygii</taxon>
        <taxon>Neopterygii</taxon>
        <taxon>Teleostei</taxon>
        <taxon>Neoteleostei</taxon>
        <taxon>Acanthomorphata</taxon>
        <taxon>Ovalentaria</taxon>
        <taxon>Atherinomorphae</taxon>
        <taxon>Cyprinodontiformes</taxon>
        <taxon>Rivulidae</taxon>
        <taxon>Austrofundulus</taxon>
    </lineage>
</organism>
<dbReference type="RefSeq" id="XP_013869018.1">
    <property type="nucleotide sequence ID" value="XM_014013564.1"/>
</dbReference>
<dbReference type="GeneID" id="106521135"/>
<dbReference type="AlphaFoldDB" id="A0A2I4BMT0"/>
<proteinExistence type="predicted"/>
<dbReference type="OrthoDB" id="6429998at2759"/>
<name>A0A2I4BMT0_AUSLI</name>
<gene>
    <name evidence="2" type="primary">fancf</name>
</gene>
<dbReference type="CTD" id="2188"/>
<sequence>MRSNATGTPAGRKLKIQLVLFSEAQWLDSECGERHIMEAVLKNLSVTVELLAVAAHSSGVLDRWDEQTLSRAFHWAKYCEHIHSRFHNNPAIRRVLEEQLLLTNQSLRKVFPGCSEVYFSDLSHCQHLLLVGLLNNPELPISIMKVLFKAQRPGNILSSDYEDAPGLCSHIIQCKSICKVLRPLGGLSAVGADAEVQGEMLMERLGTDLHGAEDVLCSVLQVFEGAAHRLCLVIAAALLTRKDSTEQSASQDFLSDWLQRQHAVLQRMCSVLPPALLKELVKRHQIFRAAFCKTLKQWASEMEYRISDGEWVHSTTPTVSFQKLTELFRVLFEACPAVKSKTEDELNALKISDGDFDVRGLSVWGDLLSALSDSQS</sequence>
<dbReference type="InParanoid" id="A0A2I4BMT0"/>
<keyword evidence="1" id="KW-1185">Reference proteome</keyword>
<dbReference type="GO" id="GO:0043240">
    <property type="term" value="C:Fanconi anaemia nuclear complex"/>
    <property type="evidence" value="ECO:0007669"/>
    <property type="project" value="InterPro"/>
</dbReference>
<dbReference type="PANTHER" id="PTHR14449:SF2">
    <property type="entry name" value="FANCONI ANEMIA GROUP F PROTEIN"/>
    <property type="match status" value="1"/>
</dbReference>